<dbReference type="AlphaFoldDB" id="A0A834QZ04"/>
<sequence length="151" mass="17154">MEPEKEKTGRLPRESSQRRRVPDWLMRTPEVRISRSNLVDRQPEPKRDQLSGIEMAENCKVTHVICSSMQFWVNLILRDPADIIGLPNQTAGYLPKTMGGFLPSASTKPNVNLQNDPIIQKHGSQKVGLLRCLLTEEEMKTFDFPLQGSPD</sequence>
<dbReference type="Proteomes" id="UP000662637">
    <property type="component" value="Unassembled WGS sequence"/>
</dbReference>
<protein>
    <submittedName>
        <fullName evidence="2">Uncharacterized protein</fullName>
    </submittedName>
</protein>
<evidence type="ECO:0000256" key="1">
    <source>
        <dbReference type="SAM" id="MobiDB-lite"/>
    </source>
</evidence>
<dbReference type="EMBL" id="WJEC01000124">
    <property type="protein sequence ID" value="KAF7485631.1"/>
    <property type="molecule type" value="Genomic_DNA"/>
</dbReference>
<feature type="compositionally biased region" description="Basic and acidic residues" evidence="1">
    <location>
        <begin position="1"/>
        <end position="22"/>
    </location>
</feature>
<evidence type="ECO:0000313" key="2">
    <source>
        <dbReference type="EMBL" id="KAF7485631.1"/>
    </source>
</evidence>
<organism evidence="2 3">
    <name type="scientific">Marmota monax</name>
    <name type="common">Woodchuck</name>
    <dbReference type="NCBI Taxonomy" id="9995"/>
    <lineage>
        <taxon>Eukaryota</taxon>
        <taxon>Metazoa</taxon>
        <taxon>Chordata</taxon>
        <taxon>Craniata</taxon>
        <taxon>Vertebrata</taxon>
        <taxon>Euteleostomi</taxon>
        <taxon>Mammalia</taxon>
        <taxon>Eutheria</taxon>
        <taxon>Euarchontoglires</taxon>
        <taxon>Glires</taxon>
        <taxon>Rodentia</taxon>
        <taxon>Sciuromorpha</taxon>
        <taxon>Sciuridae</taxon>
        <taxon>Xerinae</taxon>
        <taxon>Marmotini</taxon>
        <taxon>Marmota</taxon>
    </lineage>
</organism>
<gene>
    <name evidence="2" type="ORF">GHT09_002853</name>
</gene>
<proteinExistence type="predicted"/>
<reference evidence="2" key="1">
    <citation type="submission" date="2020-08" db="EMBL/GenBank/DDBJ databases">
        <authorList>
            <person name="Shumante A."/>
            <person name="Zimin A.V."/>
            <person name="Puiu D."/>
            <person name="Salzberg S.L."/>
        </authorList>
    </citation>
    <scope>NUCLEOTIDE SEQUENCE</scope>
    <source>
        <strain evidence="2">WC2-LM</strain>
        <tissue evidence="2">Liver</tissue>
    </source>
</reference>
<name>A0A834QZ04_MARMO</name>
<evidence type="ECO:0000313" key="3">
    <source>
        <dbReference type="Proteomes" id="UP000662637"/>
    </source>
</evidence>
<comment type="caution">
    <text evidence="2">The sequence shown here is derived from an EMBL/GenBank/DDBJ whole genome shotgun (WGS) entry which is preliminary data.</text>
</comment>
<feature type="region of interest" description="Disordered" evidence="1">
    <location>
        <begin position="1"/>
        <end position="25"/>
    </location>
</feature>
<accession>A0A834QZ04</accession>